<dbReference type="OrthoDB" id="9785745at2"/>
<dbReference type="Gene3D" id="3.40.190.290">
    <property type="match status" value="1"/>
</dbReference>
<keyword evidence="8" id="KW-1185">Reference proteome</keyword>
<dbReference type="Gene3D" id="1.10.10.10">
    <property type="entry name" value="Winged helix-like DNA-binding domain superfamily/Winged helix DNA-binding domain"/>
    <property type="match status" value="1"/>
</dbReference>
<gene>
    <name evidence="7" type="ORF">EDC61_10565</name>
</gene>
<comment type="caution">
    <text evidence="7">The sequence shown here is derived from an EMBL/GenBank/DDBJ whole genome shotgun (WGS) entry which is preliminary data.</text>
</comment>
<dbReference type="SUPFAM" id="SSF46785">
    <property type="entry name" value="Winged helix' DNA-binding domain"/>
    <property type="match status" value="1"/>
</dbReference>
<accession>A0A4R3JW64</accession>
<reference evidence="7 8" key="1">
    <citation type="submission" date="2019-03" db="EMBL/GenBank/DDBJ databases">
        <title>Genomic Encyclopedia of Type Strains, Phase IV (KMG-IV): sequencing the most valuable type-strain genomes for metagenomic binning, comparative biology and taxonomic classification.</title>
        <authorList>
            <person name="Goeker M."/>
        </authorList>
    </citation>
    <scope>NUCLEOTIDE SEQUENCE [LARGE SCALE GENOMIC DNA]</scope>
    <source>
        <strain evidence="7 8">DSM 103923</strain>
    </source>
</reference>
<dbReference type="InterPro" id="IPR036390">
    <property type="entry name" value="WH_DNA-bd_sf"/>
</dbReference>
<keyword evidence="4" id="KW-0804">Transcription</keyword>
<proteinExistence type="inferred from homology"/>
<keyword evidence="3 7" id="KW-0238">DNA-binding</keyword>
<evidence type="ECO:0000256" key="1">
    <source>
        <dbReference type="ARBA" id="ARBA00009437"/>
    </source>
</evidence>
<evidence type="ECO:0000256" key="2">
    <source>
        <dbReference type="ARBA" id="ARBA00023015"/>
    </source>
</evidence>
<dbReference type="GO" id="GO:0003700">
    <property type="term" value="F:DNA-binding transcription factor activity"/>
    <property type="evidence" value="ECO:0007669"/>
    <property type="project" value="InterPro"/>
</dbReference>
<dbReference type="PANTHER" id="PTHR30126">
    <property type="entry name" value="HTH-TYPE TRANSCRIPTIONAL REGULATOR"/>
    <property type="match status" value="1"/>
</dbReference>
<dbReference type="InterPro" id="IPR005119">
    <property type="entry name" value="LysR_subst-bd"/>
</dbReference>
<organism evidence="7 8">
    <name type="scientific">Sulfuritortus calidifontis</name>
    <dbReference type="NCBI Taxonomy" id="1914471"/>
    <lineage>
        <taxon>Bacteria</taxon>
        <taxon>Pseudomonadati</taxon>
        <taxon>Pseudomonadota</taxon>
        <taxon>Betaproteobacteria</taxon>
        <taxon>Nitrosomonadales</taxon>
        <taxon>Thiobacillaceae</taxon>
        <taxon>Sulfuritortus</taxon>
    </lineage>
</organism>
<dbReference type="InterPro" id="IPR036388">
    <property type="entry name" value="WH-like_DNA-bd_sf"/>
</dbReference>
<dbReference type="Pfam" id="PF03466">
    <property type="entry name" value="LysR_substrate"/>
    <property type="match status" value="1"/>
</dbReference>
<evidence type="ECO:0000256" key="5">
    <source>
        <dbReference type="SAM" id="MobiDB-lite"/>
    </source>
</evidence>
<dbReference type="CDD" id="cd08419">
    <property type="entry name" value="PBP2_CbbR_RubisCO_like"/>
    <property type="match status" value="1"/>
</dbReference>
<feature type="region of interest" description="Disordered" evidence="5">
    <location>
        <begin position="303"/>
        <end position="324"/>
    </location>
</feature>
<name>A0A4R3JW64_9PROT</name>
<dbReference type="Proteomes" id="UP000295135">
    <property type="component" value="Unassembled WGS sequence"/>
</dbReference>
<dbReference type="Pfam" id="PF00126">
    <property type="entry name" value="HTH_1"/>
    <property type="match status" value="1"/>
</dbReference>
<evidence type="ECO:0000259" key="6">
    <source>
        <dbReference type="PROSITE" id="PS50931"/>
    </source>
</evidence>
<keyword evidence="2" id="KW-0805">Transcription regulation</keyword>
<dbReference type="PROSITE" id="PS50931">
    <property type="entry name" value="HTH_LYSR"/>
    <property type="match status" value="1"/>
</dbReference>
<evidence type="ECO:0000256" key="4">
    <source>
        <dbReference type="ARBA" id="ARBA00023163"/>
    </source>
</evidence>
<dbReference type="PRINTS" id="PR00039">
    <property type="entry name" value="HTHLYSR"/>
</dbReference>
<dbReference type="SUPFAM" id="SSF53850">
    <property type="entry name" value="Periplasmic binding protein-like II"/>
    <property type="match status" value="1"/>
</dbReference>
<protein>
    <submittedName>
        <fullName evidence="7">DNA-binding transcriptional LysR family regulator</fullName>
    </submittedName>
</protein>
<comment type="similarity">
    <text evidence="1">Belongs to the LysR transcriptional regulatory family.</text>
</comment>
<evidence type="ECO:0000313" key="7">
    <source>
        <dbReference type="EMBL" id="TCS72411.1"/>
    </source>
</evidence>
<dbReference type="AlphaFoldDB" id="A0A4R3JW64"/>
<feature type="domain" description="HTH lysR-type" evidence="6">
    <location>
        <begin position="5"/>
        <end position="62"/>
    </location>
</feature>
<dbReference type="InterPro" id="IPR000847">
    <property type="entry name" value="LysR_HTH_N"/>
</dbReference>
<dbReference type="EMBL" id="SLZY01000005">
    <property type="protein sequence ID" value="TCS72411.1"/>
    <property type="molecule type" value="Genomic_DNA"/>
</dbReference>
<evidence type="ECO:0000313" key="8">
    <source>
        <dbReference type="Proteomes" id="UP000295135"/>
    </source>
</evidence>
<dbReference type="GO" id="GO:0000976">
    <property type="term" value="F:transcription cis-regulatory region binding"/>
    <property type="evidence" value="ECO:0007669"/>
    <property type="project" value="TreeGrafter"/>
</dbReference>
<dbReference type="RefSeq" id="WP_126463457.1">
    <property type="nucleotide sequence ID" value="NZ_AP018721.1"/>
</dbReference>
<sequence>MRHHTTFRQLEIFEAIARLGSFTRASEELHLTQPTISMQMKKLTDIVGTPLLEMVGKKVQLTDAGRELAQASREIFGTLDRFTMSVAERQGLKKGRLKLMAITTASYFVPRLLGEFAQSYPGIEVSLKVTNREQVLASMADNLDDLYILGQPPEEINVVAQPFMDNPLIVLAAPSHPLAGKKHIPLERLAKEPWLMREPGSGTRKAIERLFTEHNLEIRPRLELGSNEAIKQAILAGLGISALSSHALALQQTDHFAVLDAEGFPIQRHWYAVYPASRQPSVVARAFIDFLMQPSHDLGFAPTAALTAGRGKKGTATPRRQDAR</sequence>
<dbReference type="PANTHER" id="PTHR30126:SF5">
    <property type="entry name" value="HTH-TYPE TRANSCRIPTIONAL ACTIVATOR CMPR"/>
    <property type="match status" value="1"/>
</dbReference>
<evidence type="ECO:0000256" key="3">
    <source>
        <dbReference type="ARBA" id="ARBA00023125"/>
    </source>
</evidence>